<dbReference type="PANTHER" id="PTHR30461">
    <property type="entry name" value="DNA-INVERTASE FROM LAMBDOID PROPHAGE"/>
    <property type="match status" value="1"/>
</dbReference>
<dbReference type="SUPFAM" id="SSF53041">
    <property type="entry name" value="Resolvase-like"/>
    <property type="match status" value="1"/>
</dbReference>
<protein>
    <recommendedName>
        <fullName evidence="1">Resolvase/invertase-type recombinase catalytic domain-containing protein</fullName>
    </recommendedName>
</protein>
<feature type="domain" description="Resolvase/invertase-type recombinase catalytic" evidence="1">
    <location>
        <begin position="2"/>
        <end position="149"/>
    </location>
</feature>
<evidence type="ECO:0000259" key="1">
    <source>
        <dbReference type="PROSITE" id="PS51736"/>
    </source>
</evidence>
<dbReference type="CDD" id="cd00338">
    <property type="entry name" value="Ser_Recombinase"/>
    <property type="match status" value="1"/>
</dbReference>
<dbReference type="InterPro" id="IPR038109">
    <property type="entry name" value="DNA_bind_recomb_sf"/>
</dbReference>
<accession>A0A645BU45</accession>
<comment type="caution">
    <text evidence="2">The sequence shown here is derived from an EMBL/GenBank/DDBJ whole genome shotgun (WGS) entry which is preliminary data.</text>
</comment>
<dbReference type="GO" id="GO:0003677">
    <property type="term" value="F:DNA binding"/>
    <property type="evidence" value="ECO:0007669"/>
    <property type="project" value="InterPro"/>
</dbReference>
<sequence length="408" mass="46827">MVFGIYCRKSVLSEKGESVENQAEMCREYIARKFGEDNQTVIYEDDGFSGKNTDRPMFGKMTEDIKNHRLNYVICYRLDRISRSVSDFSSLVEMMNGCKTSLICIKEEFDTSRPMGKAMMYMASVFAQLERETIGERVRDNMLMLSKSGRWLGGNTPLGYYSEKVEYINETGQNKYACYLKENQMLIIPIKIFQLYLKYQSVSKTVEKINEKGYKTKNGGAFKTYSVRNILTNPVYCKGDRDAFDYLKKTNTEIFGEYSENGLIAYNKTDKGNEIIAVGRHKPAVSGKEWVTVQEKLGSAKRYCQKQLTQGKSLVSGLIICSSCSGRMLAVNRSNKNEYDYICENKRKYHCCSISNVNGRKTDESIKKFMLSEKIIDTESDDYEIKKAARESLEVVWNGETIEIKKTL</sequence>
<dbReference type="PANTHER" id="PTHR30461:SF23">
    <property type="entry name" value="DNA RECOMBINASE-RELATED"/>
    <property type="match status" value="1"/>
</dbReference>
<gene>
    <name evidence="2" type="ORF">SDC9_115887</name>
</gene>
<dbReference type="Pfam" id="PF13408">
    <property type="entry name" value="Zn_ribbon_recom"/>
    <property type="match status" value="1"/>
</dbReference>
<dbReference type="InterPro" id="IPR050639">
    <property type="entry name" value="SSR_resolvase"/>
</dbReference>
<evidence type="ECO:0000313" key="2">
    <source>
        <dbReference type="EMBL" id="MPM68950.1"/>
    </source>
</evidence>
<dbReference type="SMART" id="SM00857">
    <property type="entry name" value="Resolvase"/>
    <property type="match status" value="1"/>
</dbReference>
<dbReference type="PROSITE" id="PS51736">
    <property type="entry name" value="RECOMBINASES_3"/>
    <property type="match status" value="1"/>
</dbReference>
<reference evidence="2" key="1">
    <citation type="submission" date="2019-08" db="EMBL/GenBank/DDBJ databases">
        <authorList>
            <person name="Kucharzyk K."/>
            <person name="Murdoch R.W."/>
            <person name="Higgins S."/>
            <person name="Loffler F."/>
        </authorList>
    </citation>
    <scope>NUCLEOTIDE SEQUENCE</scope>
</reference>
<dbReference type="InterPro" id="IPR011109">
    <property type="entry name" value="DNA_bind_recombinase_dom"/>
</dbReference>
<dbReference type="InterPro" id="IPR036162">
    <property type="entry name" value="Resolvase-like_N_sf"/>
</dbReference>
<dbReference type="AlphaFoldDB" id="A0A645BU45"/>
<dbReference type="Gene3D" id="3.40.50.1390">
    <property type="entry name" value="Resolvase, N-terminal catalytic domain"/>
    <property type="match status" value="1"/>
</dbReference>
<dbReference type="Gene3D" id="3.90.1750.20">
    <property type="entry name" value="Putative Large Serine Recombinase, Chain B, Domain 2"/>
    <property type="match status" value="1"/>
</dbReference>
<dbReference type="Pfam" id="PF07508">
    <property type="entry name" value="Recombinase"/>
    <property type="match status" value="1"/>
</dbReference>
<dbReference type="InterPro" id="IPR025827">
    <property type="entry name" value="Zn_ribbon_recom_dom"/>
</dbReference>
<dbReference type="GO" id="GO:0000150">
    <property type="term" value="F:DNA strand exchange activity"/>
    <property type="evidence" value="ECO:0007669"/>
    <property type="project" value="InterPro"/>
</dbReference>
<proteinExistence type="predicted"/>
<dbReference type="EMBL" id="VSSQ01022558">
    <property type="protein sequence ID" value="MPM68950.1"/>
    <property type="molecule type" value="Genomic_DNA"/>
</dbReference>
<dbReference type="InterPro" id="IPR006119">
    <property type="entry name" value="Resolv_N"/>
</dbReference>
<dbReference type="Pfam" id="PF00239">
    <property type="entry name" value="Resolvase"/>
    <property type="match status" value="1"/>
</dbReference>
<name>A0A645BU45_9ZZZZ</name>
<organism evidence="2">
    <name type="scientific">bioreactor metagenome</name>
    <dbReference type="NCBI Taxonomy" id="1076179"/>
    <lineage>
        <taxon>unclassified sequences</taxon>
        <taxon>metagenomes</taxon>
        <taxon>ecological metagenomes</taxon>
    </lineage>
</organism>